<evidence type="ECO:0000313" key="3">
    <source>
        <dbReference type="Proteomes" id="UP001055057"/>
    </source>
</evidence>
<feature type="signal peptide" evidence="1">
    <location>
        <begin position="1"/>
        <end position="26"/>
    </location>
</feature>
<comment type="caution">
    <text evidence="2">The sequence shown here is derived from an EMBL/GenBank/DDBJ whole genome shotgun (WGS) entry which is preliminary data.</text>
</comment>
<feature type="chain" id="PRO_5047321860" evidence="1">
    <location>
        <begin position="27"/>
        <end position="92"/>
    </location>
</feature>
<gene>
    <name evidence="2" type="ORF">MPOCJGCO_1571</name>
</gene>
<dbReference type="Proteomes" id="UP001055057">
    <property type="component" value="Unassembled WGS sequence"/>
</dbReference>
<evidence type="ECO:0000256" key="1">
    <source>
        <dbReference type="SAM" id="SignalP"/>
    </source>
</evidence>
<reference evidence="2" key="2">
    <citation type="submission" date="2021-08" db="EMBL/GenBank/DDBJ databases">
        <authorList>
            <person name="Tani A."/>
            <person name="Ola A."/>
            <person name="Ogura Y."/>
            <person name="Katsura K."/>
            <person name="Hayashi T."/>
        </authorList>
    </citation>
    <scope>NUCLEOTIDE SEQUENCE</scope>
    <source>
        <strain evidence="2">DSM 23632</strain>
    </source>
</reference>
<organism evidence="2 3">
    <name type="scientific">Methylobacterium trifolii</name>
    <dbReference type="NCBI Taxonomy" id="1003092"/>
    <lineage>
        <taxon>Bacteria</taxon>
        <taxon>Pseudomonadati</taxon>
        <taxon>Pseudomonadota</taxon>
        <taxon>Alphaproteobacteria</taxon>
        <taxon>Hyphomicrobiales</taxon>
        <taxon>Methylobacteriaceae</taxon>
        <taxon>Methylobacterium</taxon>
    </lineage>
</organism>
<keyword evidence="1" id="KW-0732">Signal</keyword>
<protein>
    <submittedName>
        <fullName evidence="2">Uncharacterized protein</fullName>
    </submittedName>
</protein>
<evidence type="ECO:0000313" key="2">
    <source>
        <dbReference type="EMBL" id="GJE59478.1"/>
    </source>
</evidence>
<dbReference type="EMBL" id="BPRB01000079">
    <property type="protein sequence ID" value="GJE59478.1"/>
    <property type="molecule type" value="Genomic_DNA"/>
</dbReference>
<keyword evidence="3" id="KW-1185">Reference proteome</keyword>
<reference evidence="2" key="1">
    <citation type="journal article" date="2021" name="Front. Microbiol.">
        <title>Comprehensive Comparative Genomics and Phenotyping of Methylobacterium Species.</title>
        <authorList>
            <person name="Alessa O."/>
            <person name="Ogura Y."/>
            <person name="Fujitani Y."/>
            <person name="Takami H."/>
            <person name="Hayashi T."/>
            <person name="Sahin N."/>
            <person name="Tani A."/>
        </authorList>
    </citation>
    <scope>NUCLEOTIDE SEQUENCE</scope>
    <source>
        <strain evidence="2">DSM 23632</strain>
    </source>
</reference>
<name>A0ABQ4TXQ6_9HYPH</name>
<accession>A0ABQ4TXQ6</accession>
<sequence length="92" mass="9462">MSRFVQRSAFALGMAGILMAAGPALADAPLRSLQSCAPSSAAWASDRAACRVAARVTHRRVLAGIRTPYAASGSALGVPSRYVSLLILGVGY</sequence>
<dbReference type="RefSeq" id="WP_238182052.1">
    <property type="nucleotide sequence ID" value="NZ_BPRB01000079.1"/>
</dbReference>
<proteinExistence type="predicted"/>